<dbReference type="GO" id="GO:0005829">
    <property type="term" value="C:cytosol"/>
    <property type="evidence" value="ECO:0007669"/>
    <property type="project" value="GOC"/>
</dbReference>
<evidence type="ECO:0000313" key="3">
    <source>
        <dbReference type="Proteomes" id="UP000566819"/>
    </source>
</evidence>
<gene>
    <name evidence="2" type="ORF">G7Y89_g12341</name>
</gene>
<dbReference type="Gene3D" id="3.30.9.10">
    <property type="entry name" value="D-Amino Acid Oxidase, subunit A, domain 2"/>
    <property type="match status" value="1"/>
</dbReference>
<evidence type="ECO:0000313" key="2">
    <source>
        <dbReference type="EMBL" id="KAF4625821.1"/>
    </source>
</evidence>
<dbReference type="GO" id="GO:0042147">
    <property type="term" value="P:retrograde transport, endosome to Golgi"/>
    <property type="evidence" value="ECO:0007669"/>
    <property type="project" value="TreeGrafter"/>
</dbReference>
<dbReference type="OrthoDB" id="498204at2759"/>
<dbReference type="PANTHER" id="PTHR13847">
    <property type="entry name" value="SARCOSINE DEHYDROGENASE-RELATED"/>
    <property type="match status" value="1"/>
</dbReference>
<name>A0A8H4RC12_9HELO</name>
<protein>
    <recommendedName>
        <fullName evidence="1">FAD dependent oxidoreductase domain-containing protein</fullName>
    </recommendedName>
</protein>
<feature type="domain" description="FAD dependent oxidoreductase" evidence="1">
    <location>
        <begin position="97"/>
        <end position="498"/>
    </location>
</feature>
<dbReference type="Gene3D" id="3.50.50.60">
    <property type="entry name" value="FAD/NAD(P)-binding domain"/>
    <property type="match status" value="1"/>
</dbReference>
<dbReference type="InterPro" id="IPR006076">
    <property type="entry name" value="FAD-dep_OxRdtase"/>
</dbReference>
<organism evidence="2 3">
    <name type="scientific">Cudoniella acicularis</name>
    <dbReference type="NCBI Taxonomy" id="354080"/>
    <lineage>
        <taxon>Eukaryota</taxon>
        <taxon>Fungi</taxon>
        <taxon>Dikarya</taxon>
        <taxon>Ascomycota</taxon>
        <taxon>Pezizomycotina</taxon>
        <taxon>Leotiomycetes</taxon>
        <taxon>Helotiales</taxon>
        <taxon>Tricladiaceae</taxon>
        <taxon>Cudoniella</taxon>
    </lineage>
</organism>
<dbReference type="EMBL" id="JAAMPI010001287">
    <property type="protein sequence ID" value="KAF4625821.1"/>
    <property type="molecule type" value="Genomic_DNA"/>
</dbReference>
<sequence length="519" mass="56703">MPHLHFQHLQPYPISFYKDGISHLSYPDTLIDTQVVRACVKAQIVRSKIRLKRVCEQLACLTSSDLKRGLKRLHTLHPSLIKWGDQSRTMVENKLNIVVVGGGIVGCTTAYYLTRHPSYDPSVHSITLLEATRIGGGASGKAGGLLAQWAYPTSIVPLSFDLHSELAEEHNGEELWGYRRIHCGKLIARDRNLPALPSSTWAQLRSWIPLGKQKYQQNDSRNLPESELPEDLDWFNSKCVETYEDISTSSATAQVQPFHFTTAMARLAEEGSAKVILGSVDKINYGFPDKSEEGEPYVFGQKRVESVTYTDKGTFESQTIPADIIVLAAGPWTPVLYPPAPIAALRAHSITIRPPKPVSAYCLFTEITVPLTATDEELSGTPLETTKIMSPEIYSRPNNEVYVCGTGDNEMPLPANTDEVEVSKEKCQDIVDAIGGISDDLREGVVTSRRACYLPTVDVGGSGGPLIGKTGIPGLLMATGHSCWGIHNAPATGKLISEIIFDGEARSADIAGLDPQLVV</sequence>
<accession>A0A8H4RC12</accession>
<reference evidence="2 3" key="1">
    <citation type="submission" date="2020-03" db="EMBL/GenBank/DDBJ databases">
        <title>Draft Genome Sequence of Cudoniella acicularis.</title>
        <authorList>
            <person name="Buettner E."/>
            <person name="Kellner H."/>
        </authorList>
    </citation>
    <scope>NUCLEOTIDE SEQUENCE [LARGE SCALE GENOMIC DNA]</scope>
    <source>
        <strain evidence="2 3">DSM 108380</strain>
    </source>
</reference>
<dbReference type="PANTHER" id="PTHR13847:SF150">
    <property type="entry name" value="OXIDOREDUCTASE TDA3-RELATED"/>
    <property type="match status" value="1"/>
</dbReference>
<dbReference type="AlphaFoldDB" id="A0A8H4RC12"/>
<dbReference type="SUPFAM" id="SSF51905">
    <property type="entry name" value="FAD/NAD(P)-binding domain"/>
    <property type="match status" value="1"/>
</dbReference>
<proteinExistence type="predicted"/>
<dbReference type="Proteomes" id="UP000566819">
    <property type="component" value="Unassembled WGS sequence"/>
</dbReference>
<dbReference type="InterPro" id="IPR036188">
    <property type="entry name" value="FAD/NAD-bd_sf"/>
</dbReference>
<evidence type="ECO:0000259" key="1">
    <source>
        <dbReference type="Pfam" id="PF01266"/>
    </source>
</evidence>
<comment type="caution">
    <text evidence="2">The sequence shown here is derived from an EMBL/GenBank/DDBJ whole genome shotgun (WGS) entry which is preliminary data.</text>
</comment>
<dbReference type="GO" id="GO:0005770">
    <property type="term" value="C:late endosome"/>
    <property type="evidence" value="ECO:0007669"/>
    <property type="project" value="TreeGrafter"/>
</dbReference>
<dbReference type="Pfam" id="PF01266">
    <property type="entry name" value="DAO"/>
    <property type="match status" value="1"/>
</dbReference>
<keyword evidence="3" id="KW-1185">Reference proteome</keyword>